<feature type="compositionally biased region" description="Polar residues" evidence="1">
    <location>
        <begin position="34"/>
        <end position="48"/>
    </location>
</feature>
<sequence>MTTVRDSAVLLLLLLLHPTSVTIQLALLSLETRPQTHQSVGQTVHSQGPSPTVPNPPLHPSNPPSRAEQGRAGQGKTGQGNEFSLPPRARSCRPVSFIPGLGSGTGPGPGPDREGASRRDGTA</sequence>
<dbReference type="Proteomes" id="UP001492380">
    <property type="component" value="Unassembled WGS sequence"/>
</dbReference>
<name>A0ABR1YUX1_9PEZI</name>
<feature type="compositionally biased region" description="Pro residues" evidence="1">
    <location>
        <begin position="51"/>
        <end position="63"/>
    </location>
</feature>
<feature type="region of interest" description="Disordered" evidence="1">
    <location>
        <begin position="34"/>
        <end position="123"/>
    </location>
</feature>
<gene>
    <name evidence="3" type="ORF">HDK90DRAFT_478465</name>
</gene>
<organism evidence="3 4">
    <name type="scientific">Phyllosticta capitalensis</name>
    <dbReference type="NCBI Taxonomy" id="121624"/>
    <lineage>
        <taxon>Eukaryota</taxon>
        <taxon>Fungi</taxon>
        <taxon>Dikarya</taxon>
        <taxon>Ascomycota</taxon>
        <taxon>Pezizomycotina</taxon>
        <taxon>Dothideomycetes</taxon>
        <taxon>Dothideomycetes incertae sedis</taxon>
        <taxon>Botryosphaeriales</taxon>
        <taxon>Phyllostictaceae</taxon>
        <taxon>Phyllosticta</taxon>
    </lineage>
</organism>
<keyword evidence="4" id="KW-1185">Reference proteome</keyword>
<feature type="signal peptide" evidence="2">
    <location>
        <begin position="1"/>
        <end position="22"/>
    </location>
</feature>
<feature type="compositionally biased region" description="Basic and acidic residues" evidence="1">
    <location>
        <begin position="111"/>
        <end position="123"/>
    </location>
</feature>
<evidence type="ECO:0000256" key="1">
    <source>
        <dbReference type="SAM" id="MobiDB-lite"/>
    </source>
</evidence>
<evidence type="ECO:0000256" key="2">
    <source>
        <dbReference type="SAM" id="SignalP"/>
    </source>
</evidence>
<protein>
    <submittedName>
        <fullName evidence="3">Uncharacterized protein</fullName>
    </submittedName>
</protein>
<evidence type="ECO:0000313" key="4">
    <source>
        <dbReference type="Proteomes" id="UP001492380"/>
    </source>
</evidence>
<comment type="caution">
    <text evidence="3">The sequence shown here is derived from an EMBL/GenBank/DDBJ whole genome shotgun (WGS) entry which is preliminary data.</text>
</comment>
<evidence type="ECO:0000313" key="3">
    <source>
        <dbReference type="EMBL" id="KAK8239947.1"/>
    </source>
</evidence>
<feature type="chain" id="PRO_5046616831" evidence="2">
    <location>
        <begin position="23"/>
        <end position="123"/>
    </location>
</feature>
<proteinExistence type="predicted"/>
<keyword evidence="2" id="KW-0732">Signal</keyword>
<accession>A0ABR1YUX1</accession>
<reference evidence="3 4" key="1">
    <citation type="submission" date="2024-04" db="EMBL/GenBank/DDBJ databases">
        <title>Phyllosticta paracitricarpa is synonymous to the EU quarantine fungus P. citricarpa based on phylogenomic analyses.</title>
        <authorList>
            <consortium name="Lawrence Berkeley National Laboratory"/>
            <person name="Van Ingen-Buijs V.A."/>
            <person name="Van Westerhoven A.C."/>
            <person name="Haridas S."/>
            <person name="Skiadas P."/>
            <person name="Martin F."/>
            <person name="Groenewald J.Z."/>
            <person name="Crous P.W."/>
            <person name="Seidl M.F."/>
        </authorList>
    </citation>
    <scope>NUCLEOTIDE SEQUENCE [LARGE SCALE GENOMIC DNA]</scope>
    <source>
        <strain evidence="3 4">CBS 123374</strain>
    </source>
</reference>
<dbReference type="EMBL" id="JBBWRZ010000003">
    <property type="protein sequence ID" value="KAK8239947.1"/>
    <property type="molecule type" value="Genomic_DNA"/>
</dbReference>